<proteinExistence type="predicted"/>
<name>A0AAE0M365_9PEZI</name>
<dbReference type="EMBL" id="JAUEPO010000007">
    <property type="protein sequence ID" value="KAK3317462.1"/>
    <property type="molecule type" value="Genomic_DNA"/>
</dbReference>
<evidence type="ECO:0000313" key="2">
    <source>
        <dbReference type="EMBL" id="KAK3317462.1"/>
    </source>
</evidence>
<feature type="signal peptide" evidence="1">
    <location>
        <begin position="1"/>
        <end position="20"/>
    </location>
</feature>
<feature type="chain" id="PRO_5042078126" evidence="1">
    <location>
        <begin position="21"/>
        <end position="193"/>
    </location>
</feature>
<evidence type="ECO:0000313" key="3">
    <source>
        <dbReference type="Proteomes" id="UP001286456"/>
    </source>
</evidence>
<keyword evidence="1" id="KW-0732">Signal</keyword>
<dbReference type="Proteomes" id="UP001286456">
    <property type="component" value="Unassembled WGS sequence"/>
</dbReference>
<dbReference type="AlphaFoldDB" id="A0AAE0M365"/>
<accession>A0AAE0M365</accession>
<gene>
    <name evidence="2" type="ORF">B0T19DRAFT_292516</name>
</gene>
<evidence type="ECO:0000256" key="1">
    <source>
        <dbReference type="SAM" id="SignalP"/>
    </source>
</evidence>
<sequence length="193" mass="19778">MMSSMIKLTAMLLAGQAVSAATIPSGAVSSSLTPRAAQVCYSGETAVLTCYTAPDNTPQGVTVADVSYVAAYLRSYGKQTKAGRMFTMNAADTPECAEWTLYTRNTVTALAKHISPPGVNSSVLFEDIANTIDGGASATDKQKQAALIGCLTDGGSLGVAYNTTNPAYSTAAYKAAGYVPDGILIKIVNSAGA</sequence>
<comment type="caution">
    <text evidence="2">The sequence shown here is derived from an EMBL/GenBank/DDBJ whole genome shotgun (WGS) entry which is preliminary data.</text>
</comment>
<reference evidence="2" key="1">
    <citation type="journal article" date="2023" name="Mol. Phylogenet. Evol.">
        <title>Genome-scale phylogeny and comparative genomics of the fungal order Sordariales.</title>
        <authorList>
            <person name="Hensen N."/>
            <person name="Bonometti L."/>
            <person name="Westerberg I."/>
            <person name="Brannstrom I.O."/>
            <person name="Guillou S."/>
            <person name="Cros-Aarteil S."/>
            <person name="Calhoun S."/>
            <person name="Haridas S."/>
            <person name="Kuo A."/>
            <person name="Mondo S."/>
            <person name="Pangilinan J."/>
            <person name="Riley R."/>
            <person name="LaButti K."/>
            <person name="Andreopoulos B."/>
            <person name="Lipzen A."/>
            <person name="Chen C."/>
            <person name="Yan M."/>
            <person name="Daum C."/>
            <person name="Ng V."/>
            <person name="Clum A."/>
            <person name="Steindorff A."/>
            <person name="Ohm R.A."/>
            <person name="Martin F."/>
            <person name="Silar P."/>
            <person name="Natvig D.O."/>
            <person name="Lalanne C."/>
            <person name="Gautier V."/>
            <person name="Ament-Velasquez S.L."/>
            <person name="Kruys A."/>
            <person name="Hutchinson M.I."/>
            <person name="Powell A.J."/>
            <person name="Barry K."/>
            <person name="Miller A.N."/>
            <person name="Grigoriev I.V."/>
            <person name="Debuchy R."/>
            <person name="Gladieux P."/>
            <person name="Hiltunen Thoren M."/>
            <person name="Johannesson H."/>
        </authorList>
    </citation>
    <scope>NUCLEOTIDE SEQUENCE</scope>
    <source>
        <strain evidence="2">SMH4131-1</strain>
    </source>
</reference>
<protein>
    <submittedName>
        <fullName evidence="2">Uncharacterized protein</fullName>
    </submittedName>
</protein>
<organism evidence="2 3">
    <name type="scientific">Cercophora scortea</name>
    <dbReference type="NCBI Taxonomy" id="314031"/>
    <lineage>
        <taxon>Eukaryota</taxon>
        <taxon>Fungi</taxon>
        <taxon>Dikarya</taxon>
        <taxon>Ascomycota</taxon>
        <taxon>Pezizomycotina</taxon>
        <taxon>Sordariomycetes</taxon>
        <taxon>Sordariomycetidae</taxon>
        <taxon>Sordariales</taxon>
        <taxon>Lasiosphaeriaceae</taxon>
        <taxon>Cercophora</taxon>
    </lineage>
</organism>
<keyword evidence="3" id="KW-1185">Reference proteome</keyword>
<reference evidence="2" key="2">
    <citation type="submission" date="2023-06" db="EMBL/GenBank/DDBJ databases">
        <authorList>
            <consortium name="Lawrence Berkeley National Laboratory"/>
            <person name="Haridas S."/>
            <person name="Hensen N."/>
            <person name="Bonometti L."/>
            <person name="Westerberg I."/>
            <person name="Brannstrom I.O."/>
            <person name="Guillou S."/>
            <person name="Cros-Aarteil S."/>
            <person name="Calhoun S."/>
            <person name="Kuo A."/>
            <person name="Mondo S."/>
            <person name="Pangilinan J."/>
            <person name="Riley R."/>
            <person name="Labutti K."/>
            <person name="Andreopoulos B."/>
            <person name="Lipzen A."/>
            <person name="Chen C."/>
            <person name="Yanf M."/>
            <person name="Daum C."/>
            <person name="Ng V."/>
            <person name="Clum A."/>
            <person name="Steindorff A."/>
            <person name="Ohm R."/>
            <person name="Martin F."/>
            <person name="Silar P."/>
            <person name="Natvig D."/>
            <person name="Lalanne C."/>
            <person name="Gautier V."/>
            <person name="Ament-Velasquez S.L."/>
            <person name="Kruys A."/>
            <person name="Hutchinson M.I."/>
            <person name="Powell A.J."/>
            <person name="Barry K."/>
            <person name="Miller A.N."/>
            <person name="Grigoriev I.V."/>
            <person name="Debuchy R."/>
            <person name="Gladieux P."/>
            <person name="Thoren M.H."/>
            <person name="Johannesson H."/>
        </authorList>
    </citation>
    <scope>NUCLEOTIDE SEQUENCE</scope>
    <source>
        <strain evidence="2">SMH4131-1</strain>
    </source>
</reference>